<dbReference type="InterPro" id="IPR011055">
    <property type="entry name" value="Dup_hybrid_motif"/>
</dbReference>
<dbReference type="PANTHER" id="PTHR21666:SF270">
    <property type="entry name" value="MUREIN HYDROLASE ACTIVATOR ENVC"/>
    <property type="match status" value="1"/>
</dbReference>
<dbReference type="RefSeq" id="WP_062279792.1">
    <property type="nucleotide sequence ID" value="NZ_DF968181.1"/>
</dbReference>
<dbReference type="InterPro" id="IPR016047">
    <property type="entry name" value="M23ase_b-sheet_dom"/>
</dbReference>
<name>A0A0S7BJK2_9CHLR</name>
<reference evidence="2" key="1">
    <citation type="journal article" date="2015" name="Genome Announc.">
        <title>Draft Genome Sequence of Anaerolineae Strain TC1, a Novel Isolate from a Methanogenic Wastewater Treatment System.</title>
        <authorList>
            <person name="Matsuura N."/>
            <person name="Tourlousse D.M."/>
            <person name="Sun L."/>
            <person name="Toyonaga M."/>
            <person name="Kuroda K."/>
            <person name="Ohashi A."/>
            <person name="Cruz R."/>
            <person name="Yamaguchi T."/>
            <person name="Sekiguchi Y."/>
        </authorList>
    </citation>
    <scope>NUCLEOTIDE SEQUENCE [LARGE SCALE GENOMIC DNA]</scope>
    <source>
        <strain evidence="2">TC1</strain>
    </source>
</reference>
<dbReference type="Proteomes" id="UP000053370">
    <property type="component" value="Unassembled WGS sequence"/>
</dbReference>
<dbReference type="SUPFAM" id="SSF51261">
    <property type="entry name" value="Duplicated hybrid motif"/>
    <property type="match status" value="1"/>
</dbReference>
<sequence length="339" mass="38286">MERRMQFILFLLITILNTGFRDAKMTETGFYWPTGSEPKILNKYNSSGCKGKEEYISTQYHIGVDIDAEVKDPVYPIADGKVISISKKGWGNGNVALLILHQLSDGKNFIAVYGHIKTELKQNDEVKVTKPIGTIGDYDPPHLHLSIFDGVIIPNLKQLGMMPCPKSGESYDMNGSVDPIVWITTKYPEKSQNLNRIKTFDELASWIVYGLYNNDISVLEEIIKNATVAINTIGTHNFIVLSKKTFLDDIQSRLTNPPECVAISTTANILTMWFKNWSPPFKWYWGVHPQIIDAFSFIFLKEEDGWTVSGALTPSYEVLEIESVRKAWEIQPCPDGSKP</sequence>
<dbReference type="OrthoDB" id="9801052at2"/>
<feature type="domain" description="M23ase beta-sheet core" evidence="1">
    <location>
        <begin position="60"/>
        <end position="147"/>
    </location>
</feature>
<organism evidence="2">
    <name type="scientific">Flexilinea flocculi</name>
    <dbReference type="NCBI Taxonomy" id="1678840"/>
    <lineage>
        <taxon>Bacteria</taxon>
        <taxon>Bacillati</taxon>
        <taxon>Chloroflexota</taxon>
        <taxon>Anaerolineae</taxon>
        <taxon>Anaerolineales</taxon>
        <taxon>Anaerolineaceae</taxon>
        <taxon>Flexilinea</taxon>
    </lineage>
</organism>
<dbReference type="PANTHER" id="PTHR21666">
    <property type="entry name" value="PEPTIDASE-RELATED"/>
    <property type="match status" value="1"/>
</dbReference>
<dbReference type="CDD" id="cd12797">
    <property type="entry name" value="M23_peptidase"/>
    <property type="match status" value="1"/>
</dbReference>
<dbReference type="GO" id="GO:0004222">
    <property type="term" value="F:metalloendopeptidase activity"/>
    <property type="evidence" value="ECO:0007669"/>
    <property type="project" value="TreeGrafter"/>
</dbReference>
<dbReference type="AlphaFoldDB" id="A0A0S7BJK2"/>
<evidence type="ECO:0000259" key="1">
    <source>
        <dbReference type="Pfam" id="PF01551"/>
    </source>
</evidence>
<dbReference type="Pfam" id="PF01551">
    <property type="entry name" value="Peptidase_M23"/>
    <property type="match status" value="1"/>
</dbReference>
<proteinExistence type="predicted"/>
<dbReference type="EMBL" id="DF968181">
    <property type="protein sequence ID" value="GAP40474.1"/>
    <property type="molecule type" value="Genomic_DNA"/>
</dbReference>
<dbReference type="InterPro" id="IPR050570">
    <property type="entry name" value="Cell_wall_metabolism_enzyme"/>
</dbReference>
<accession>A0A0S7BJK2</accession>
<dbReference type="Gene3D" id="2.70.70.10">
    <property type="entry name" value="Glucose Permease (Domain IIA)"/>
    <property type="match status" value="1"/>
</dbReference>
<evidence type="ECO:0000313" key="2">
    <source>
        <dbReference type="EMBL" id="GAP40474.1"/>
    </source>
</evidence>
<keyword evidence="3" id="KW-1185">Reference proteome</keyword>
<evidence type="ECO:0000313" key="3">
    <source>
        <dbReference type="Proteomes" id="UP000053370"/>
    </source>
</evidence>
<protein>
    <submittedName>
        <fullName evidence="2">Peptidase family M23</fullName>
    </submittedName>
</protein>
<gene>
    <name evidence="2" type="ORF">ATC1_13450</name>
</gene>